<keyword evidence="6" id="KW-1185">Reference proteome</keyword>
<dbReference type="SUPFAM" id="SSF116734">
    <property type="entry name" value="DNA methylase specificity domain"/>
    <property type="match status" value="2"/>
</dbReference>
<dbReference type="EMBL" id="LMVP01000290">
    <property type="protein sequence ID" value="PAV12289.1"/>
    <property type="molecule type" value="Genomic_DNA"/>
</dbReference>
<dbReference type="InterPro" id="IPR052021">
    <property type="entry name" value="Type-I_RS_S_subunit"/>
</dbReference>
<dbReference type="Pfam" id="PF01420">
    <property type="entry name" value="Methylase_S"/>
    <property type="match status" value="2"/>
</dbReference>
<sequence length="449" mass="51149">MKLDTPKNKENNLEYTVNWKTKSIKSLCLKVTSGGTPSRKNPSFYEEGTIPWLKTKELKDWYIDDSEEKITLEALNNSSAKIFPQNTVLMAMYGDGKTITSLGILRNEAATNQACCALITNSEVCDHLFLFYSLKFHRQDFISMASGGSQRNLNGQLISNFTIKVPPLETQQKIASILSNYDDLIENNTRRIEILERMAKLVYEEWFVKFRFPGHEKVKIIDGVPDGWKIKKIGNIFTVVLGGTPSRKKEDYWNGNIPWINSGKVNELRIINESEGITELGLKKSATKMMPVRTTVLAITGVTLGQISLTEIEVCANQSVVGIYDEKRIYSEYIFLKIKEIINEVILKAGGGAQQHINKEIINETEVIIPPENVVEEFNSFIMSIFNQISILLFKNQNLRKTRDLLLPKLISGEIDISDLDIRIKNEYQENKFNFGEPQDEKGFRVKMV</sequence>
<evidence type="ECO:0000256" key="1">
    <source>
        <dbReference type="ARBA" id="ARBA00010923"/>
    </source>
</evidence>
<keyword evidence="2" id="KW-0680">Restriction system</keyword>
<dbReference type="PANTHER" id="PTHR30408">
    <property type="entry name" value="TYPE-1 RESTRICTION ENZYME ECOKI SPECIFICITY PROTEIN"/>
    <property type="match status" value="1"/>
</dbReference>
<evidence type="ECO:0000313" key="6">
    <source>
        <dbReference type="Proteomes" id="UP000218164"/>
    </source>
</evidence>
<dbReference type="AlphaFoldDB" id="A0A2A2HS18"/>
<dbReference type="InterPro" id="IPR044946">
    <property type="entry name" value="Restrct_endonuc_typeI_TRD_sf"/>
</dbReference>
<dbReference type="Proteomes" id="UP000218164">
    <property type="component" value="Unassembled WGS sequence"/>
</dbReference>
<protein>
    <recommendedName>
        <fullName evidence="4">Type I restriction modification DNA specificity domain-containing protein</fullName>
    </recommendedName>
</protein>
<gene>
    <name evidence="5" type="ORF">ASJ81_06825</name>
</gene>
<comment type="caution">
    <text evidence="5">The sequence shown here is derived from an EMBL/GenBank/DDBJ whole genome shotgun (WGS) entry which is preliminary data.</text>
</comment>
<feature type="domain" description="Type I restriction modification DNA specificity" evidence="4">
    <location>
        <begin position="17"/>
        <end position="196"/>
    </location>
</feature>
<dbReference type="CDD" id="cd17500">
    <property type="entry name" value="RMtype1_S_MmaGORF2198P_TRD1-CR1_like"/>
    <property type="match status" value="1"/>
</dbReference>
<dbReference type="PANTHER" id="PTHR30408:SF12">
    <property type="entry name" value="TYPE I RESTRICTION ENZYME MJAVIII SPECIFICITY SUBUNIT"/>
    <property type="match status" value="1"/>
</dbReference>
<evidence type="ECO:0000313" key="5">
    <source>
        <dbReference type="EMBL" id="PAV12289.1"/>
    </source>
</evidence>
<accession>A0A2A2HS18</accession>
<dbReference type="GO" id="GO:0009307">
    <property type="term" value="P:DNA restriction-modification system"/>
    <property type="evidence" value="ECO:0007669"/>
    <property type="project" value="UniProtKB-KW"/>
</dbReference>
<dbReference type="InterPro" id="IPR000055">
    <property type="entry name" value="Restrct_endonuc_typeI_TRD"/>
</dbReference>
<organism evidence="5 6">
    <name type="scientific">Methanosarcina spelaei</name>
    <dbReference type="NCBI Taxonomy" id="1036679"/>
    <lineage>
        <taxon>Archaea</taxon>
        <taxon>Methanobacteriati</taxon>
        <taxon>Methanobacteriota</taxon>
        <taxon>Stenosarchaea group</taxon>
        <taxon>Methanomicrobia</taxon>
        <taxon>Methanosarcinales</taxon>
        <taxon>Methanosarcinaceae</taxon>
        <taxon>Methanosarcina</taxon>
    </lineage>
</organism>
<feature type="domain" description="Type I restriction modification DNA specificity" evidence="4">
    <location>
        <begin position="225"/>
        <end position="376"/>
    </location>
</feature>
<dbReference type="RefSeq" id="WP_095644798.1">
    <property type="nucleotide sequence ID" value="NZ_LMVP01000290.1"/>
</dbReference>
<proteinExistence type="inferred from homology"/>
<dbReference type="OrthoDB" id="84651at2157"/>
<dbReference type="GO" id="GO:0003677">
    <property type="term" value="F:DNA binding"/>
    <property type="evidence" value="ECO:0007669"/>
    <property type="project" value="UniProtKB-KW"/>
</dbReference>
<evidence type="ECO:0000259" key="4">
    <source>
        <dbReference type="Pfam" id="PF01420"/>
    </source>
</evidence>
<evidence type="ECO:0000256" key="3">
    <source>
        <dbReference type="ARBA" id="ARBA00023125"/>
    </source>
</evidence>
<reference evidence="5 6" key="1">
    <citation type="journal article" date="2017" name="BMC Genomics">
        <title>Genomic analysis of methanogenic archaea reveals a shift towards energy conservation.</title>
        <authorList>
            <person name="Gilmore S.P."/>
            <person name="Henske J.K."/>
            <person name="Sexton J.A."/>
            <person name="Solomon K.V."/>
            <person name="Seppala S."/>
            <person name="Yoo J.I."/>
            <person name="Huyett L.M."/>
            <person name="Pressman A."/>
            <person name="Cogan J.Z."/>
            <person name="Kivenson V."/>
            <person name="Peng X."/>
            <person name="Tan Y."/>
            <person name="Valentine D.L."/>
            <person name="O'Malley M.A."/>
        </authorList>
    </citation>
    <scope>NUCLEOTIDE SEQUENCE [LARGE SCALE GENOMIC DNA]</scope>
    <source>
        <strain evidence="5 6">MC-15</strain>
    </source>
</reference>
<keyword evidence="3" id="KW-0238">DNA-binding</keyword>
<dbReference type="Gene3D" id="3.90.220.20">
    <property type="entry name" value="DNA methylase specificity domains"/>
    <property type="match status" value="2"/>
</dbReference>
<comment type="similarity">
    <text evidence="1">Belongs to the type-I restriction system S methylase family.</text>
</comment>
<name>A0A2A2HS18_9EURY</name>
<dbReference type="Gene3D" id="1.10.287.1120">
    <property type="entry name" value="Bipartite methylase S protein"/>
    <property type="match status" value="1"/>
</dbReference>
<dbReference type="CDD" id="cd17243">
    <property type="entry name" value="RMtype1_S_AchA6I-TRD2-CR2_like"/>
    <property type="match status" value="1"/>
</dbReference>
<evidence type="ECO:0000256" key="2">
    <source>
        <dbReference type="ARBA" id="ARBA00022747"/>
    </source>
</evidence>